<keyword evidence="2" id="KW-1185">Reference proteome</keyword>
<organism evidence="1 2">
    <name type="scientific">Paragemmobacter amnigenus</name>
    <dbReference type="NCBI Taxonomy" id="2852097"/>
    <lineage>
        <taxon>Bacteria</taxon>
        <taxon>Pseudomonadati</taxon>
        <taxon>Pseudomonadota</taxon>
        <taxon>Alphaproteobacteria</taxon>
        <taxon>Rhodobacterales</taxon>
        <taxon>Paracoccaceae</taxon>
        <taxon>Paragemmobacter</taxon>
    </lineage>
</organism>
<gene>
    <name evidence="1" type="ORF">GU927_013545</name>
</gene>
<accession>A0ABS6J534</accession>
<dbReference type="EMBL" id="JAAATX020000009">
    <property type="protein sequence ID" value="MBU9698870.1"/>
    <property type="molecule type" value="Genomic_DNA"/>
</dbReference>
<protein>
    <recommendedName>
        <fullName evidence="3">RND efflux pump membrane fusion protein barrel-sandwich domain-containing protein</fullName>
    </recommendedName>
</protein>
<dbReference type="RefSeq" id="WP_161762983.1">
    <property type="nucleotide sequence ID" value="NZ_JAAATX020000009.1"/>
</dbReference>
<evidence type="ECO:0000313" key="1">
    <source>
        <dbReference type="EMBL" id="MBU9698870.1"/>
    </source>
</evidence>
<comment type="caution">
    <text evidence="1">The sequence shown here is derived from an EMBL/GenBank/DDBJ whole genome shotgun (WGS) entry which is preliminary data.</text>
</comment>
<evidence type="ECO:0000313" key="2">
    <source>
        <dbReference type="Proteomes" id="UP000731907"/>
    </source>
</evidence>
<sequence length="49" mass="5295">MGADARVRSVLYNPVDVIRLDTHLRVNSAIELGAGQRIVSVLLGDSEAF</sequence>
<dbReference type="Proteomes" id="UP000731907">
    <property type="component" value="Unassembled WGS sequence"/>
</dbReference>
<proteinExistence type="predicted"/>
<name>A0ABS6J534_9RHOB</name>
<reference evidence="1 2" key="1">
    <citation type="submission" date="2021-06" db="EMBL/GenBank/DDBJ databases">
        <title>Rhodobacteraceae bacterium strain HSP-20.</title>
        <authorList>
            <person name="Chen W.-M."/>
        </authorList>
    </citation>
    <scope>NUCLEOTIDE SEQUENCE [LARGE SCALE GENOMIC DNA]</scope>
    <source>
        <strain evidence="1 2">HSP-20</strain>
    </source>
</reference>
<evidence type="ECO:0008006" key="3">
    <source>
        <dbReference type="Google" id="ProtNLM"/>
    </source>
</evidence>